<dbReference type="EMBL" id="JAGFNK010001350">
    <property type="protein sequence ID" value="KAI9432249.1"/>
    <property type="molecule type" value="Genomic_DNA"/>
</dbReference>
<name>A0ACC0TRI8_9AGAM</name>
<evidence type="ECO:0000313" key="1">
    <source>
        <dbReference type="EMBL" id="KAI9432249.1"/>
    </source>
</evidence>
<reference evidence="1" key="1">
    <citation type="submission" date="2021-03" db="EMBL/GenBank/DDBJ databases">
        <title>Evolutionary priming and transition to the ectomycorrhizal habit in an iconic lineage of mushroom-forming fungi: is preadaptation a requirement?</title>
        <authorList>
            <consortium name="DOE Joint Genome Institute"/>
            <person name="Looney B.P."/>
            <person name="Miyauchi S."/>
            <person name="Morin E."/>
            <person name="Drula E."/>
            <person name="Courty P.E."/>
            <person name="Chicoki N."/>
            <person name="Fauchery L."/>
            <person name="Kohler A."/>
            <person name="Kuo A."/>
            <person name="LaButti K."/>
            <person name="Pangilinan J."/>
            <person name="Lipzen A."/>
            <person name="Riley R."/>
            <person name="Andreopoulos W."/>
            <person name="He G."/>
            <person name="Johnson J."/>
            <person name="Barry K.W."/>
            <person name="Grigoriev I.V."/>
            <person name="Nagy L."/>
            <person name="Hibbett D."/>
            <person name="Henrissat B."/>
            <person name="Matheny P.B."/>
            <person name="Labbe J."/>
            <person name="Martin A.F."/>
        </authorList>
    </citation>
    <scope>NUCLEOTIDE SEQUENCE</scope>
    <source>
        <strain evidence="1">BPL698</strain>
    </source>
</reference>
<gene>
    <name evidence="1" type="ORF">F5148DRAFT_1295813</name>
</gene>
<evidence type="ECO:0000313" key="2">
    <source>
        <dbReference type="Proteomes" id="UP001207468"/>
    </source>
</evidence>
<keyword evidence="2" id="KW-1185">Reference proteome</keyword>
<dbReference type="Proteomes" id="UP001207468">
    <property type="component" value="Unassembled WGS sequence"/>
</dbReference>
<accession>A0ACC0TRI8</accession>
<proteinExistence type="predicted"/>
<organism evidence="1 2">
    <name type="scientific">Russula earlei</name>
    <dbReference type="NCBI Taxonomy" id="71964"/>
    <lineage>
        <taxon>Eukaryota</taxon>
        <taxon>Fungi</taxon>
        <taxon>Dikarya</taxon>
        <taxon>Basidiomycota</taxon>
        <taxon>Agaricomycotina</taxon>
        <taxon>Agaricomycetes</taxon>
        <taxon>Russulales</taxon>
        <taxon>Russulaceae</taxon>
        <taxon>Russula</taxon>
    </lineage>
</organism>
<protein>
    <submittedName>
        <fullName evidence="1">Uncharacterized protein</fullName>
    </submittedName>
</protein>
<comment type="caution">
    <text evidence="1">The sequence shown here is derived from an EMBL/GenBank/DDBJ whole genome shotgun (WGS) entry which is preliminary data.</text>
</comment>
<sequence length="104" mass="11243">MYRAEPGGQGPNTPTGANSRVIEDGSYLRLKTVSLGYNLSPAMLKKLTLKAFRVYVSAQNVFTLTSYTGMDPEVSVFNSVLTPGLDFSAYPRARTVTVGANISF</sequence>